<dbReference type="RefSeq" id="WP_120202742.1">
    <property type="nucleotide sequence ID" value="NZ_RAQJ01000007.1"/>
</dbReference>
<sequence>MKKIGIIGGSGFIDSDIPKLFLDQSFDVKISTSDINKKETYQHLMLLENADRLHVCELDINDKSALKDFVKDCDITVFNSNTSFQTINKLIY</sequence>
<dbReference type="Pfam" id="PF01370">
    <property type="entry name" value="Epimerase"/>
    <property type="match status" value="1"/>
</dbReference>
<keyword evidence="3" id="KW-1185">Reference proteome</keyword>
<dbReference type="OrthoDB" id="9778052at2"/>
<name>A0A420DEX2_9FLAO</name>
<reference evidence="2 3" key="1">
    <citation type="submission" date="2018-09" db="EMBL/GenBank/DDBJ databases">
        <title>Genomic Encyclopedia of Archaeal and Bacterial Type Strains, Phase II (KMG-II): from individual species to whole genera.</title>
        <authorList>
            <person name="Goeker M."/>
        </authorList>
    </citation>
    <scope>NUCLEOTIDE SEQUENCE [LARGE SCALE GENOMIC DNA]</scope>
    <source>
        <strain evidence="2 3">DSM 26283</strain>
    </source>
</reference>
<organism evidence="2 3">
    <name type="scientific">Ichthyenterobacterium magnum</name>
    <dbReference type="NCBI Taxonomy" id="1230530"/>
    <lineage>
        <taxon>Bacteria</taxon>
        <taxon>Pseudomonadati</taxon>
        <taxon>Bacteroidota</taxon>
        <taxon>Flavobacteriia</taxon>
        <taxon>Flavobacteriales</taxon>
        <taxon>Flavobacteriaceae</taxon>
        <taxon>Ichthyenterobacterium</taxon>
    </lineage>
</organism>
<evidence type="ECO:0000313" key="3">
    <source>
        <dbReference type="Proteomes" id="UP000284892"/>
    </source>
</evidence>
<dbReference type="InterPro" id="IPR001509">
    <property type="entry name" value="Epimerase_deHydtase"/>
</dbReference>
<feature type="domain" description="NAD-dependent epimerase/dehydratase" evidence="1">
    <location>
        <begin position="6"/>
        <end position="75"/>
    </location>
</feature>
<accession>A0A420DEX2</accession>
<evidence type="ECO:0000313" key="2">
    <source>
        <dbReference type="EMBL" id="RKE90854.1"/>
    </source>
</evidence>
<dbReference type="SUPFAM" id="SSF51735">
    <property type="entry name" value="NAD(P)-binding Rossmann-fold domains"/>
    <property type="match status" value="1"/>
</dbReference>
<dbReference type="Gene3D" id="3.40.50.720">
    <property type="entry name" value="NAD(P)-binding Rossmann-like Domain"/>
    <property type="match status" value="1"/>
</dbReference>
<dbReference type="EMBL" id="RAQJ01000007">
    <property type="protein sequence ID" value="RKE90854.1"/>
    <property type="molecule type" value="Genomic_DNA"/>
</dbReference>
<evidence type="ECO:0000259" key="1">
    <source>
        <dbReference type="Pfam" id="PF01370"/>
    </source>
</evidence>
<dbReference type="Proteomes" id="UP000284892">
    <property type="component" value="Unassembled WGS sequence"/>
</dbReference>
<dbReference type="AlphaFoldDB" id="A0A420DEX2"/>
<comment type="caution">
    <text evidence="2">The sequence shown here is derived from an EMBL/GenBank/DDBJ whole genome shotgun (WGS) entry which is preliminary data.</text>
</comment>
<proteinExistence type="predicted"/>
<protein>
    <submittedName>
        <fullName evidence="2">NAD-dependent epimerase/dehydratase family protein</fullName>
    </submittedName>
</protein>
<gene>
    <name evidence="2" type="ORF">BXY80_2697</name>
</gene>
<dbReference type="InterPro" id="IPR036291">
    <property type="entry name" value="NAD(P)-bd_dom_sf"/>
</dbReference>